<gene>
    <name evidence="3" type="ORF">SAMN04488095_1425</name>
</gene>
<evidence type="ECO:0000259" key="2">
    <source>
        <dbReference type="Pfam" id="PF13403"/>
    </source>
</evidence>
<dbReference type="EMBL" id="FORA01000001">
    <property type="protein sequence ID" value="SFI63527.1"/>
    <property type="molecule type" value="Genomic_DNA"/>
</dbReference>
<keyword evidence="4" id="KW-1185">Reference proteome</keyword>
<accession>A0A1I3JTD6</accession>
<reference evidence="3 4" key="1">
    <citation type="submission" date="2016-10" db="EMBL/GenBank/DDBJ databases">
        <authorList>
            <person name="de Groot N.N."/>
        </authorList>
    </citation>
    <scope>NUCLEOTIDE SEQUENCE [LARGE SCALE GENOMIC DNA]</scope>
    <source>
        <strain evidence="3 4">DSM 19073</strain>
    </source>
</reference>
<dbReference type="Pfam" id="PF13403">
    <property type="entry name" value="Hint_2"/>
    <property type="match status" value="1"/>
</dbReference>
<organism evidence="3 4">
    <name type="scientific">Jannaschia pohangensis</name>
    <dbReference type="NCBI Taxonomy" id="390807"/>
    <lineage>
        <taxon>Bacteria</taxon>
        <taxon>Pseudomonadati</taxon>
        <taxon>Pseudomonadota</taxon>
        <taxon>Alphaproteobacteria</taxon>
        <taxon>Rhodobacterales</taxon>
        <taxon>Roseobacteraceae</taxon>
        <taxon>Jannaschia</taxon>
    </lineage>
</organism>
<dbReference type="InterPro" id="IPR028992">
    <property type="entry name" value="Hedgehog/Intein_dom"/>
</dbReference>
<feature type="region of interest" description="Disordered" evidence="1">
    <location>
        <begin position="1"/>
        <end position="26"/>
    </location>
</feature>
<name>A0A1I3JTD6_9RHOB</name>
<evidence type="ECO:0000256" key="1">
    <source>
        <dbReference type="SAM" id="MobiDB-lite"/>
    </source>
</evidence>
<evidence type="ECO:0000313" key="3">
    <source>
        <dbReference type="EMBL" id="SFI63527.1"/>
    </source>
</evidence>
<dbReference type="RefSeq" id="WP_092778384.1">
    <property type="nucleotide sequence ID" value="NZ_FORA01000001.1"/>
</dbReference>
<proteinExistence type="predicted"/>
<dbReference type="STRING" id="390807.SAMN04488095_1425"/>
<feature type="domain" description="Hedgehog/Intein (Hint)" evidence="2">
    <location>
        <begin position="63"/>
        <end position="204"/>
    </location>
</feature>
<dbReference type="Proteomes" id="UP000199110">
    <property type="component" value="Unassembled WGS sequence"/>
</dbReference>
<dbReference type="OrthoDB" id="6305173at2"/>
<sequence>MTAYQRLPSASFSPVPGPARDSAHPDTRASAHYDIAWIDGHGAGAWDRRALPDTPEIEAAVSSFARGTILRGTRGPVAIEDLIPGDRLLTHSGGSVQIDWIGARSYHAGSERPRFYRVAAHAFGANGPDTDVILGSKAHILIDSPRCRPLVGANIAFAPLAAFEDGHRVRVIIPQGEVTVYGIACAAQEAVLADGLPIETYHPARTTARSLNRTVLEDMARLFPQLADTGGFGAPRTPYLTMSEAQSLAMGGALT</sequence>
<dbReference type="AlphaFoldDB" id="A0A1I3JTD6"/>
<evidence type="ECO:0000313" key="4">
    <source>
        <dbReference type="Proteomes" id="UP000199110"/>
    </source>
</evidence>
<protein>
    <submittedName>
        <fullName evidence="3">Hint domain-containing protein</fullName>
    </submittedName>
</protein>